<feature type="compositionally biased region" description="Basic and acidic residues" evidence="1">
    <location>
        <begin position="214"/>
        <end position="223"/>
    </location>
</feature>
<evidence type="ECO:0000313" key="4">
    <source>
        <dbReference type="Proteomes" id="UP001485043"/>
    </source>
</evidence>
<feature type="signal peptide" evidence="2">
    <location>
        <begin position="1"/>
        <end position="16"/>
    </location>
</feature>
<keyword evidence="2" id="KW-0732">Signal</keyword>
<feature type="chain" id="PRO_5043441485" evidence="2">
    <location>
        <begin position="17"/>
        <end position="223"/>
    </location>
</feature>
<reference evidence="3 4" key="1">
    <citation type="journal article" date="2024" name="Nat. Commun.">
        <title>Phylogenomics reveals the evolutionary origins of lichenization in chlorophyte algae.</title>
        <authorList>
            <person name="Puginier C."/>
            <person name="Libourel C."/>
            <person name="Otte J."/>
            <person name="Skaloud P."/>
            <person name="Haon M."/>
            <person name="Grisel S."/>
            <person name="Petersen M."/>
            <person name="Berrin J.G."/>
            <person name="Delaux P.M."/>
            <person name="Dal Grande F."/>
            <person name="Keller J."/>
        </authorList>
    </citation>
    <scope>NUCLEOTIDE SEQUENCE [LARGE SCALE GENOMIC DNA]</scope>
    <source>
        <strain evidence="3 4">SAG 2523</strain>
    </source>
</reference>
<gene>
    <name evidence="3" type="ORF">WJX84_006442</name>
</gene>
<proteinExistence type="predicted"/>
<dbReference type="EMBL" id="JALJOV010000346">
    <property type="protein sequence ID" value="KAK9864493.1"/>
    <property type="molecule type" value="Genomic_DNA"/>
</dbReference>
<evidence type="ECO:0000313" key="3">
    <source>
        <dbReference type="EMBL" id="KAK9864493.1"/>
    </source>
</evidence>
<name>A0AAW1T6L9_9CHLO</name>
<sequence>MSESALWLLLTDYLLAHKCPFHYDGRGIGEHGHLQSLEWIMAQAAQLWDLRTWQNSKRLQVDPRMPLMGFCEGAALTGHMSILDWASEHDLLPGTGTEEEVFYHGRRMDDARKLKAALVKTKMEQEKAASAGAEYAAYQDNEEMKRIASQNGVSSAILRPKFSNNNLTKRQRDSLAEACRAVVKDVWQEAAAKMRVKEAKAETPCGHPSPPRNLLRDAEGSHQ</sequence>
<accession>A0AAW1T6L9</accession>
<evidence type="ECO:0000256" key="1">
    <source>
        <dbReference type="SAM" id="MobiDB-lite"/>
    </source>
</evidence>
<comment type="caution">
    <text evidence="3">The sequence shown here is derived from an EMBL/GenBank/DDBJ whole genome shotgun (WGS) entry which is preliminary data.</text>
</comment>
<dbReference type="Proteomes" id="UP001485043">
    <property type="component" value="Unassembled WGS sequence"/>
</dbReference>
<keyword evidence="4" id="KW-1185">Reference proteome</keyword>
<protein>
    <submittedName>
        <fullName evidence="3">Uncharacterized protein</fullName>
    </submittedName>
</protein>
<dbReference type="AlphaFoldDB" id="A0AAW1T6L9"/>
<organism evidence="3 4">
    <name type="scientific">Apatococcus fuscideae</name>
    <dbReference type="NCBI Taxonomy" id="2026836"/>
    <lineage>
        <taxon>Eukaryota</taxon>
        <taxon>Viridiplantae</taxon>
        <taxon>Chlorophyta</taxon>
        <taxon>core chlorophytes</taxon>
        <taxon>Trebouxiophyceae</taxon>
        <taxon>Chlorellales</taxon>
        <taxon>Chlorellaceae</taxon>
        <taxon>Apatococcus</taxon>
    </lineage>
</organism>
<evidence type="ECO:0000256" key="2">
    <source>
        <dbReference type="SAM" id="SignalP"/>
    </source>
</evidence>
<feature type="region of interest" description="Disordered" evidence="1">
    <location>
        <begin position="193"/>
        <end position="223"/>
    </location>
</feature>